<dbReference type="GO" id="GO:0005737">
    <property type="term" value="C:cytoplasm"/>
    <property type="evidence" value="ECO:0007669"/>
    <property type="project" value="TreeGrafter"/>
</dbReference>
<dbReference type="PANTHER" id="PTHR15207:SF3">
    <property type="entry name" value="DEAFNESS, AUTOSOMAL DOMINANT 5-RELATED"/>
    <property type="match status" value="1"/>
</dbReference>
<dbReference type="GO" id="GO:0012505">
    <property type="term" value="C:endomembrane system"/>
    <property type="evidence" value="ECO:0007669"/>
    <property type="project" value="UniProtKB-SubCell"/>
</dbReference>
<dbReference type="Proteomes" id="UP000749559">
    <property type="component" value="Unassembled WGS sequence"/>
</dbReference>
<dbReference type="PANTHER" id="PTHR15207">
    <property type="entry name" value="NONSYNDROMIC HEARING IMPAIRMENT PROTEIN"/>
    <property type="match status" value="1"/>
</dbReference>
<evidence type="ECO:0000256" key="3">
    <source>
        <dbReference type="ARBA" id="ARBA00023136"/>
    </source>
</evidence>
<name>A0A8J1UWS8_OWEFU</name>
<dbReference type="InterPro" id="IPR040460">
    <property type="entry name" value="Gasdermin_pore"/>
</dbReference>
<dbReference type="OrthoDB" id="6283708at2759"/>
<comment type="caution">
    <text evidence="4">The sequence shown here is derived from an EMBL/GenBank/DDBJ whole genome shotgun (WGS) entry which is preliminary data.</text>
</comment>
<dbReference type="Pfam" id="PF04598">
    <property type="entry name" value="Gasdermin"/>
    <property type="match status" value="1"/>
</dbReference>
<evidence type="ECO:0000313" key="4">
    <source>
        <dbReference type="EMBL" id="CAH1790265.1"/>
    </source>
</evidence>
<evidence type="ECO:0000313" key="5">
    <source>
        <dbReference type="Proteomes" id="UP000749559"/>
    </source>
</evidence>
<evidence type="ECO:0000256" key="1">
    <source>
        <dbReference type="ARBA" id="ARBA00004308"/>
    </source>
</evidence>
<proteinExistence type="inferred from homology"/>
<comment type="subcellular location">
    <subcellularLocation>
        <location evidence="1">Endomembrane system</location>
    </subcellularLocation>
</comment>
<dbReference type="GO" id="GO:0012501">
    <property type="term" value="P:programmed cell death"/>
    <property type="evidence" value="ECO:0007669"/>
    <property type="project" value="InterPro"/>
</dbReference>
<accession>A0A8J1UWS8</accession>
<dbReference type="EMBL" id="CAIIXF020000007">
    <property type="protein sequence ID" value="CAH1790265.1"/>
    <property type="molecule type" value="Genomic_DNA"/>
</dbReference>
<dbReference type="InterPro" id="IPR042377">
    <property type="entry name" value="GSDME"/>
</dbReference>
<gene>
    <name evidence="4" type="ORF">OFUS_LOCUS15495</name>
</gene>
<keyword evidence="5" id="KW-1185">Reference proteome</keyword>
<comment type="similarity">
    <text evidence="2">Belongs to the gasdermin family.</text>
</comment>
<protein>
    <submittedName>
        <fullName evidence="4">Uncharacterized protein</fullName>
    </submittedName>
</protein>
<reference evidence="4" key="1">
    <citation type="submission" date="2022-03" db="EMBL/GenBank/DDBJ databases">
        <authorList>
            <person name="Martin C."/>
        </authorList>
    </citation>
    <scope>NUCLEOTIDE SEQUENCE</scope>
</reference>
<dbReference type="AlphaFoldDB" id="A0A8J1UWS8"/>
<sequence length="455" mass="51059">MFEAAVYRFVKAVGEESLHQVPDLDKSNLCKPLAIVVKKNKRWFWQKAKYKPYPFSLEQILTENDHIQLPCSVRKYVTYNKTSCFSASGKIGASLKSIIEADIEGSDTVQLDAKFGVVNKVELASIDDLIQLLKNKHLDLKHEFVKQVREHPRKVLCVITGVAETSQECELHAHMDVDAKEDFDVDKLHLDERTEIKDKTDKKFLLPKGTPLAYNALELWVEADGGLKLIIDSDSRGGWGDIDEVDATLKDEDTATSFKGILGLNLNDRKEFTSKIQGICKDPKMIHPLYVLLKSAVRKCKDSEGKTIELKAVTDKLGTDNDNWKYVLLMTGFELQSDNWSTITYPTAESDMLMSFFCLMEALDELEDEQIIAFAELNSDQSVSLLYLLACILAKKTVKTSDEEVSVLYSEPNTAQVFLQSLGMQQMDGATVVAGSDNTNEIQGAYRAVFALWGS</sequence>
<evidence type="ECO:0000256" key="2">
    <source>
        <dbReference type="ARBA" id="ARBA00009279"/>
    </source>
</evidence>
<keyword evidence="3" id="KW-0472">Membrane</keyword>
<organism evidence="4 5">
    <name type="scientific">Owenia fusiformis</name>
    <name type="common">Polychaete worm</name>
    <dbReference type="NCBI Taxonomy" id="6347"/>
    <lineage>
        <taxon>Eukaryota</taxon>
        <taxon>Metazoa</taxon>
        <taxon>Spiralia</taxon>
        <taxon>Lophotrochozoa</taxon>
        <taxon>Annelida</taxon>
        <taxon>Polychaeta</taxon>
        <taxon>Sedentaria</taxon>
        <taxon>Canalipalpata</taxon>
        <taxon>Sabellida</taxon>
        <taxon>Oweniida</taxon>
        <taxon>Oweniidae</taxon>
        <taxon>Owenia</taxon>
    </lineage>
</organism>